<proteinExistence type="predicted"/>
<dbReference type="EMBL" id="KZ293450">
    <property type="protein sequence ID" value="PBK64598.1"/>
    <property type="molecule type" value="Genomic_DNA"/>
</dbReference>
<protein>
    <submittedName>
        <fullName evidence="2">Uncharacterized protein</fullName>
    </submittedName>
</protein>
<reference evidence="2" key="2">
    <citation type="journal article" date="2017" name="Nat. Ecol. Evol.">
        <title>Lineage-specific genetic innovations streamline the genomes of Armillaria species to pathogenesis.</title>
        <authorList>
            <consortium name="DOE Joint Genome Institute"/>
            <person name="Sipos G."/>
            <person name="Prasanna A.N."/>
            <person name="Walter M.C."/>
            <person name="O'Connor E."/>
            <person name="Balint B."/>
            <person name="Krizsan K."/>
            <person name="Kiss B."/>
            <person name="Hess J."/>
            <person name="Varga T."/>
            <person name="Slot J."/>
            <person name="Riley R."/>
            <person name="Boka B."/>
            <person name="Rigling D."/>
            <person name="Barry K."/>
            <person name="Lee J."/>
            <person name="Mihaltcheva S."/>
            <person name="LaButti K."/>
            <person name="Lipzen A."/>
            <person name="Waldron R."/>
            <person name="Moloney N.M."/>
            <person name="Sperisen C."/>
            <person name="Kredics L."/>
            <person name="Vagvolgyi C."/>
            <person name="Patrignani A."/>
            <person name="Fitzpatrick D."/>
            <person name="Nagy I."/>
            <person name="Doyle S."/>
            <person name="Anderson J."/>
            <person name="Grigoriev I.V."/>
            <person name="Guldener U."/>
            <person name="Munsterkotter M."/>
            <person name="Nagy L.G."/>
        </authorList>
    </citation>
    <scope>NUCLEOTIDE SEQUENCE [LARGE SCALE GENOMIC DNA]</scope>
    <source>
        <strain evidence="2">28-4</strain>
    </source>
</reference>
<dbReference type="Proteomes" id="UP000218334">
    <property type="component" value="Unassembled WGS sequence"/>
</dbReference>
<sequence length="131" mass="14434">MATKGYTVVITIWAAELKASGSEAVKTGRNDTLTRSGRTSAVHAEGESMINPRQGARTCHPIGTIGNDKPQGSPWKVDWMTSMKIQVFDWGHEVRWRSYTKLGGADAQTLGTKRRIGMNMRFGEDTNANVH</sequence>
<name>A0A2H3AY24_9AGAR</name>
<keyword evidence="4" id="KW-1185">Reference proteome</keyword>
<gene>
    <name evidence="3" type="ORF">ARMSODRAFT_978862</name>
    <name evidence="2" type="ORF">ARMSODRAFT_983677</name>
</gene>
<organism evidence="2 4">
    <name type="scientific">Armillaria solidipes</name>
    <dbReference type="NCBI Taxonomy" id="1076256"/>
    <lineage>
        <taxon>Eukaryota</taxon>
        <taxon>Fungi</taxon>
        <taxon>Dikarya</taxon>
        <taxon>Basidiomycota</taxon>
        <taxon>Agaricomycotina</taxon>
        <taxon>Agaricomycetes</taxon>
        <taxon>Agaricomycetidae</taxon>
        <taxon>Agaricales</taxon>
        <taxon>Marasmiineae</taxon>
        <taxon>Physalacriaceae</taxon>
        <taxon>Armillaria</taxon>
    </lineage>
</organism>
<feature type="region of interest" description="Disordered" evidence="1">
    <location>
        <begin position="34"/>
        <end position="57"/>
    </location>
</feature>
<dbReference type="EMBL" id="KZ293530">
    <property type="protein sequence ID" value="PBK58668.1"/>
    <property type="molecule type" value="Genomic_DNA"/>
</dbReference>
<reference evidence="4" key="1">
    <citation type="journal article" date="2017" name="Nat. Ecol. Evol.">
        <title>Genome expansion and lineage-specific genetic innovations in the forest pathogenic fungi Armillaria.</title>
        <authorList>
            <person name="Sipos G."/>
            <person name="Prasanna A.N."/>
            <person name="Walter M.C."/>
            <person name="O'Connor E."/>
            <person name="Balint B."/>
            <person name="Krizsan K."/>
            <person name="Kiss B."/>
            <person name="Hess J."/>
            <person name="Varga T."/>
            <person name="Slot J."/>
            <person name="Riley R."/>
            <person name="Boka B."/>
            <person name="Rigling D."/>
            <person name="Barry K."/>
            <person name="Lee J."/>
            <person name="Mihaltcheva S."/>
            <person name="LaButti K."/>
            <person name="Lipzen A."/>
            <person name="Waldron R."/>
            <person name="Moloney N.M."/>
            <person name="Sperisen C."/>
            <person name="Kredics L."/>
            <person name="Vagvoelgyi C."/>
            <person name="Patrignani A."/>
            <person name="Fitzpatrick D."/>
            <person name="Nagy I."/>
            <person name="Doyle S."/>
            <person name="Anderson J.B."/>
            <person name="Grigoriev I.V."/>
            <person name="Gueldener U."/>
            <person name="Muensterkoetter M."/>
            <person name="Nagy L.G."/>
        </authorList>
    </citation>
    <scope>NUCLEOTIDE SEQUENCE [LARGE SCALE GENOMIC DNA]</scope>
    <source>
        <strain evidence="4">28-4</strain>
    </source>
</reference>
<evidence type="ECO:0000313" key="2">
    <source>
        <dbReference type="EMBL" id="PBK58668.1"/>
    </source>
</evidence>
<evidence type="ECO:0000256" key="1">
    <source>
        <dbReference type="SAM" id="MobiDB-lite"/>
    </source>
</evidence>
<accession>A0A2H3AY24</accession>
<evidence type="ECO:0000313" key="4">
    <source>
        <dbReference type="Proteomes" id="UP000218334"/>
    </source>
</evidence>
<dbReference type="AlphaFoldDB" id="A0A2H3AY24"/>
<evidence type="ECO:0000313" key="3">
    <source>
        <dbReference type="EMBL" id="PBK64598.1"/>
    </source>
</evidence>